<protein>
    <submittedName>
        <fullName evidence="1">Uncharacterized protein</fullName>
    </submittedName>
</protein>
<name>A0ABS8TJY6_DATST</name>
<accession>A0ABS8TJY6</accession>
<evidence type="ECO:0000313" key="1">
    <source>
        <dbReference type="EMBL" id="MCD7471268.1"/>
    </source>
</evidence>
<reference evidence="1 2" key="1">
    <citation type="journal article" date="2021" name="BMC Genomics">
        <title>Datura genome reveals duplications of psychoactive alkaloid biosynthetic genes and high mutation rate following tissue culture.</title>
        <authorList>
            <person name="Rajewski A."/>
            <person name="Carter-House D."/>
            <person name="Stajich J."/>
            <person name="Litt A."/>
        </authorList>
    </citation>
    <scope>NUCLEOTIDE SEQUENCE [LARGE SCALE GENOMIC DNA]</scope>
    <source>
        <strain evidence="1">AR-01</strain>
    </source>
</reference>
<comment type="caution">
    <text evidence="1">The sequence shown here is derived from an EMBL/GenBank/DDBJ whole genome shotgun (WGS) entry which is preliminary data.</text>
</comment>
<sequence length="83" mass="9015">MTLPKGQYPSWRSGLSATLDQCGEVSSNNNSVTMFEQCISYGIALSEVVKTRECVKMSNGVLKSDKGVVEMPQRSKSSPNPTN</sequence>
<dbReference type="Proteomes" id="UP000823775">
    <property type="component" value="Unassembled WGS sequence"/>
</dbReference>
<evidence type="ECO:0000313" key="2">
    <source>
        <dbReference type="Proteomes" id="UP000823775"/>
    </source>
</evidence>
<dbReference type="EMBL" id="JACEIK010001662">
    <property type="protein sequence ID" value="MCD7471268.1"/>
    <property type="molecule type" value="Genomic_DNA"/>
</dbReference>
<keyword evidence="2" id="KW-1185">Reference proteome</keyword>
<organism evidence="1 2">
    <name type="scientific">Datura stramonium</name>
    <name type="common">Jimsonweed</name>
    <name type="synonym">Common thornapple</name>
    <dbReference type="NCBI Taxonomy" id="4076"/>
    <lineage>
        <taxon>Eukaryota</taxon>
        <taxon>Viridiplantae</taxon>
        <taxon>Streptophyta</taxon>
        <taxon>Embryophyta</taxon>
        <taxon>Tracheophyta</taxon>
        <taxon>Spermatophyta</taxon>
        <taxon>Magnoliopsida</taxon>
        <taxon>eudicotyledons</taxon>
        <taxon>Gunneridae</taxon>
        <taxon>Pentapetalae</taxon>
        <taxon>asterids</taxon>
        <taxon>lamiids</taxon>
        <taxon>Solanales</taxon>
        <taxon>Solanaceae</taxon>
        <taxon>Solanoideae</taxon>
        <taxon>Datureae</taxon>
        <taxon>Datura</taxon>
    </lineage>
</organism>
<gene>
    <name evidence="1" type="ORF">HAX54_011602</name>
</gene>
<proteinExistence type="predicted"/>